<keyword evidence="2" id="KW-1185">Reference proteome</keyword>
<gene>
    <name evidence="3" type="primary">LOC102800704</name>
</gene>
<dbReference type="InterPro" id="IPR039635">
    <property type="entry name" value="ERMARD"/>
</dbReference>
<dbReference type="GeneID" id="102800704"/>
<protein>
    <submittedName>
        <fullName evidence="3">ER membrane-associated RNA degradation protein-like</fullName>
    </submittedName>
</protein>
<dbReference type="Pfam" id="PF13910">
    <property type="entry name" value="DUF4209"/>
    <property type="match status" value="1"/>
</dbReference>
<feature type="non-terminal residue" evidence="3">
    <location>
        <position position="469"/>
    </location>
</feature>
<reference evidence="3" key="1">
    <citation type="submission" date="2025-08" db="UniProtKB">
        <authorList>
            <consortium name="RefSeq"/>
        </authorList>
    </citation>
    <scope>IDENTIFICATION</scope>
    <source>
        <tissue evidence="3">Testes</tissue>
    </source>
</reference>
<evidence type="ECO:0000313" key="2">
    <source>
        <dbReference type="Proteomes" id="UP000694865"/>
    </source>
</evidence>
<feature type="domain" description="DUF4209" evidence="1">
    <location>
        <begin position="135"/>
        <end position="216"/>
    </location>
</feature>
<accession>A0ABM0MAJ7</accession>
<dbReference type="PANTHER" id="PTHR31701">
    <property type="entry name" value="ENDOPLASMIC RETICULUM MEMBRANE-ASSOCIATED RNA DEGRADATION PROTEIN"/>
    <property type="match status" value="1"/>
</dbReference>
<organism evidence="2 3">
    <name type="scientific">Saccoglossus kowalevskii</name>
    <name type="common">Acorn worm</name>
    <dbReference type="NCBI Taxonomy" id="10224"/>
    <lineage>
        <taxon>Eukaryota</taxon>
        <taxon>Metazoa</taxon>
        <taxon>Hemichordata</taxon>
        <taxon>Enteropneusta</taxon>
        <taxon>Harrimaniidae</taxon>
        <taxon>Saccoglossus</taxon>
    </lineage>
</organism>
<dbReference type="PANTHER" id="PTHR31701:SF2">
    <property type="entry name" value="ENDOPLASMIC RETICULUM MEMBRANE-ASSOCIATED RNA DEGRADATION PROTEIN"/>
    <property type="match status" value="1"/>
</dbReference>
<evidence type="ECO:0000313" key="3">
    <source>
        <dbReference type="RefSeq" id="XP_006817038.1"/>
    </source>
</evidence>
<dbReference type="InterPro" id="IPR025209">
    <property type="entry name" value="DUF4209"/>
</dbReference>
<name>A0ABM0MAJ7_SACKO</name>
<evidence type="ECO:0000259" key="1">
    <source>
        <dbReference type="Pfam" id="PF13910"/>
    </source>
</evidence>
<dbReference type="Proteomes" id="UP000694865">
    <property type="component" value="Unplaced"/>
</dbReference>
<proteinExistence type="predicted"/>
<dbReference type="RefSeq" id="XP_006817038.1">
    <property type="nucleotide sequence ID" value="XM_006816975.1"/>
</dbReference>
<sequence>MDLQGSCLSKDVYHLICEVWEEQMMKKESWSRDYDNCLRKDGLLDWGEIKETVLKDIDLSLIEGKYKLYVVSLLPVCYHVDIHISQLSEQQFIVQYGDQLKWTGQAQIFIECFKLIQSENTVDNILCILLCTAALERALGDIYLLKKTPCPFLLKDLLSTSELQEVFGPIAIFCLHVMIGPPTSLNIRNILWHGFAAPKEIPKLYASFLLVLIASLSQVLQIKETITHRSYFQLHHFTDCEDVFPEIVQTDEKDIHNLITTSRFILPTMQQYWFTALQHYYSGKYGYCCVLLLPQLENGLRGVFCNFNNCPQRMLTAESSVLYTTFDEMLNPILPNGEENALVSQIGDSLMELLLDMLTYMEGPRIRDHMSHGELDVLSMPQYIATYVLSVSLLFALKYSTENCLIGKPLLQKLHSVGENYVSFYHPVAYCKRSLQKLCQELSDWDQLPQISLDVTSSSCSLESISVRG</sequence>